<gene>
    <name evidence="1" type="ORF">STARVERO_01203</name>
</gene>
<sequence length="53" mass="5890">MLLNILVRKLLTALRHLDARLTDATYRHGRYCVADGKLRARTVTQSGVPAAGR</sequence>
<accession>A0A5S9NL54</accession>
<keyword evidence="2" id="KW-1185">Reference proteome</keyword>
<organism evidence="1 2">
    <name type="scientific">Starkeya nomas</name>
    <dbReference type="NCBI Taxonomy" id="2666134"/>
    <lineage>
        <taxon>Bacteria</taxon>
        <taxon>Pseudomonadati</taxon>
        <taxon>Pseudomonadota</taxon>
        <taxon>Alphaproteobacteria</taxon>
        <taxon>Hyphomicrobiales</taxon>
        <taxon>Xanthobacteraceae</taxon>
        <taxon>Starkeya</taxon>
    </lineage>
</organism>
<protein>
    <submittedName>
        <fullName evidence="1">Uncharacterized protein</fullName>
    </submittedName>
</protein>
<dbReference type="Proteomes" id="UP000433050">
    <property type="component" value="Unassembled WGS sequence"/>
</dbReference>
<proteinExistence type="predicted"/>
<name>A0A5S9NL54_9HYPH</name>
<dbReference type="RefSeq" id="WP_159598242.1">
    <property type="nucleotide sequence ID" value="NZ_CACSAS010000001.1"/>
</dbReference>
<evidence type="ECO:0000313" key="1">
    <source>
        <dbReference type="EMBL" id="CAA0090651.1"/>
    </source>
</evidence>
<reference evidence="1 2" key="1">
    <citation type="submission" date="2019-12" db="EMBL/GenBank/DDBJ databases">
        <authorList>
            <person name="Reyes-Prieto M."/>
        </authorList>
    </citation>
    <scope>NUCLEOTIDE SEQUENCE [LARGE SCALE GENOMIC DNA]</scope>
    <source>
        <strain evidence="1">HF14-78462</strain>
    </source>
</reference>
<dbReference type="EMBL" id="CACSAS010000001">
    <property type="protein sequence ID" value="CAA0090651.1"/>
    <property type="molecule type" value="Genomic_DNA"/>
</dbReference>
<evidence type="ECO:0000313" key="2">
    <source>
        <dbReference type="Proteomes" id="UP000433050"/>
    </source>
</evidence>
<dbReference type="AlphaFoldDB" id="A0A5S9NL54"/>